<comment type="caution">
    <text evidence="3">The sequence shown here is derived from an EMBL/GenBank/DDBJ whole genome shotgun (WGS) entry which is preliminary data.</text>
</comment>
<dbReference type="AlphaFoldDB" id="A0A948WZU6"/>
<dbReference type="PANTHER" id="PTHR48100">
    <property type="entry name" value="BROAD-SPECIFICITY PHOSPHATASE YOR283W-RELATED"/>
    <property type="match status" value="1"/>
</dbReference>
<proteinExistence type="predicted"/>
<dbReference type="SUPFAM" id="SSF53254">
    <property type="entry name" value="Phosphoglycerate mutase-like"/>
    <property type="match status" value="1"/>
</dbReference>
<dbReference type="Gene3D" id="3.40.50.1240">
    <property type="entry name" value="Phosphoglycerate mutase-like"/>
    <property type="match status" value="1"/>
</dbReference>
<feature type="binding site" evidence="2">
    <location>
        <begin position="8"/>
        <end position="15"/>
    </location>
    <ligand>
        <name>substrate</name>
    </ligand>
</feature>
<dbReference type="InterPro" id="IPR029033">
    <property type="entry name" value="His_PPase_superfam"/>
</dbReference>
<dbReference type="InterPro" id="IPR003094">
    <property type="entry name" value="6Pfruct_kin"/>
</dbReference>
<organism evidence="3 4">
    <name type="scientific">Candidatus Paralactobacillus gallistercoris</name>
    <dbReference type="NCBI Taxonomy" id="2838724"/>
    <lineage>
        <taxon>Bacteria</taxon>
        <taxon>Bacillati</taxon>
        <taxon>Bacillota</taxon>
        <taxon>Bacilli</taxon>
        <taxon>Lactobacillales</taxon>
        <taxon>Lactobacillaceae</taxon>
        <taxon>Lactobacillus</taxon>
    </lineage>
</organism>
<dbReference type="InterPro" id="IPR050275">
    <property type="entry name" value="PGM_Phosphatase"/>
</dbReference>
<name>A0A948WZU6_9LACO</name>
<dbReference type="EMBL" id="JAHLFS010000057">
    <property type="protein sequence ID" value="MBU3851969.1"/>
    <property type="molecule type" value="Genomic_DNA"/>
</dbReference>
<feature type="active site" description="Tele-phosphohistidine intermediate" evidence="1">
    <location>
        <position position="9"/>
    </location>
</feature>
<evidence type="ECO:0000256" key="2">
    <source>
        <dbReference type="PIRSR" id="PIRSR613078-2"/>
    </source>
</evidence>
<dbReference type="GO" id="GO:0005524">
    <property type="term" value="F:ATP binding"/>
    <property type="evidence" value="ECO:0007669"/>
    <property type="project" value="InterPro"/>
</dbReference>
<reference evidence="3" key="1">
    <citation type="journal article" date="2021" name="PeerJ">
        <title>Extensive microbial diversity within the chicken gut microbiome revealed by metagenomics and culture.</title>
        <authorList>
            <person name="Gilroy R."/>
            <person name="Ravi A."/>
            <person name="Getino M."/>
            <person name="Pursley I."/>
            <person name="Horton D.L."/>
            <person name="Alikhan N.F."/>
            <person name="Baker D."/>
            <person name="Gharbi K."/>
            <person name="Hall N."/>
            <person name="Watson M."/>
            <person name="Adriaenssens E.M."/>
            <person name="Foster-Nyarko E."/>
            <person name="Jarju S."/>
            <person name="Secka A."/>
            <person name="Antonio M."/>
            <person name="Oren A."/>
            <person name="Chaudhuri R.R."/>
            <person name="La Ragione R."/>
            <person name="Hildebrand F."/>
            <person name="Pallen M.J."/>
        </authorList>
    </citation>
    <scope>NUCLEOTIDE SEQUENCE</scope>
    <source>
        <strain evidence="3">F6-6636</strain>
    </source>
</reference>
<dbReference type="GO" id="GO:0006003">
    <property type="term" value="P:fructose 2,6-bisphosphate metabolic process"/>
    <property type="evidence" value="ECO:0007669"/>
    <property type="project" value="InterPro"/>
</dbReference>
<dbReference type="SMART" id="SM00855">
    <property type="entry name" value="PGAM"/>
    <property type="match status" value="1"/>
</dbReference>
<dbReference type="PRINTS" id="PR00991">
    <property type="entry name" value="6PFRUCTKNASE"/>
</dbReference>
<feature type="binding site" evidence="2">
    <location>
        <position position="59"/>
    </location>
    <ligand>
        <name>substrate</name>
    </ligand>
</feature>
<protein>
    <submittedName>
        <fullName evidence="3">Histidine phosphatase family protein</fullName>
    </submittedName>
</protein>
<evidence type="ECO:0000256" key="1">
    <source>
        <dbReference type="PIRSR" id="PIRSR613078-1"/>
    </source>
</evidence>
<evidence type="ECO:0000313" key="4">
    <source>
        <dbReference type="Proteomes" id="UP000777303"/>
    </source>
</evidence>
<feature type="active site" description="Proton donor/acceptor" evidence="1">
    <location>
        <position position="85"/>
    </location>
</feature>
<dbReference type="PANTHER" id="PTHR48100:SF1">
    <property type="entry name" value="HISTIDINE PHOSPHATASE FAMILY PROTEIN-RELATED"/>
    <property type="match status" value="1"/>
</dbReference>
<dbReference type="GO" id="GO:0005737">
    <property type="term" value="C:cytoplasm"/>
    <property type="evidence" value="ECO:0007669"/>
    <property type="project" value="TreeGrafter"/>
</dbReference>
<reference evidence="3" key="2">
    <citation type="submission" date="2021-04" db="EMBL/GenBank/DDBJ databases">
        <authorList>
            <person name="Gilroy R."/>
        </authorList>
    </citation>
    <scope>NUCLEOTIDE SEQUENCE</scope>
    <source>
        <strain evidence="3">F6-6636</strain>
    </source>
</reference>
<dbReference type="GO" id="GO:0016791">
    <property type="term" value="F:phosphatase activity"/>
    <property type="evidence" value="ECO:0007669"/>
    <property type="project" value="TreeGrafter"/>
</dbReference>
<accession>A0A948WZU6</accession>
<evidence type="ECO:0000313" key="3">
    <source>
        <dbReference type="EMBL" id="MBU3851969.1"/>
    </source>
</evidence>
<dbReference type="Pfam" id="PF00300">
    <property type="entry name" value="His_Phos_1"/>
    <property type="match status" value="1"/>
</dbReference>
<dbReference type="InterPro" id="IPR013078">
    <property type="entry name" value="His_Pase_superF_clade-1"/>
</dbReference>
<gene>
    <name evidence="3" type="ORF">H9901_04650</name>
</gene>
<sequence>MTRLYFVRHGKTQWNLEGRYQGAHGDSPLLPTSINEIKRLATYLHGIKFAHIYTSPLSRTITTAKLLDEGLGGNIPITVEQALREFDLGKMEGMTFKDVEKKYPEEVYAFRQAPAQYFPQRRINGETFTQLINRMTPMIQRAVHADTTGHANLIFVGHGAAFTATIQALLGTPLADLRKDGGLTNSSVTIIETNDNGATYHLIKWNETSFLRDK</sequence>
<dbReference type="CDD" id="cd07067">
    <property type="entry name" value="HP_PGM_like"/>
    <property type="match status" value="1"/>
</dbReference>
<dbReference type="Proteomes" id="UP000777303">
    <property type="component" value="Unassembled WGS sequence"/>
</dbReference>